<dbReference type="SUPFAM" id="SSF53795">
    <property type="entry name" value="PEP carboxykinase-like"/>
    <property type="match status" value="1"/>
</dbReference>
<dbReference type="eggNOG" id="COG1618">
    <property type="taxonomic scope" value="Bacteria"/>
</dbReference>
<dbReference type="Gene3D" id="3.40.50.300">
    <property type="entry name" value="P-loop containing nucleotide triphosphate hydrolases"/>
    <property type="match status" value="1"/>
</dbReference>
<keyword evidence="1" id="KW-0808">Transferase</keyword>
<evidence type="ECO:0000313" key="1">
    <source>
        <dbReference type="EMBL" id="AFL49690.1"/>
    </source>
</evidence>
<dbReference type="Pfam" id="PF05402">
    <property type="entry name" value="PqqD"/>
    <property type="match status" value="1"/>
</dbReference>
<dbReference type="Gene3D" id="1.10.10.1150">
    <property type="entry name" value="Coenzyme PQQ synthesis protein D (PqqD)"/>
    <property type="match status" value="1"/>
</dbReference>
<dbReference type="GO" id="GO:0016301">
    <property type="term" value="F:kinase activity"/>
    <property type="evidence" value="ECO:0007669"/>
    <property type="project" value="UniProtKB-KW"/>
</dbReference>
<dbReference type="RefSeq" id="WP_014761874.1">
    <property type="nucleotide sequence ID" value="NC_018000.1"/>
</dbReference>
<keyword evidence="1" id="KW-0418">Kinase</keyword>
<dbReference type="InterPro" id="IPR041881">
    <property type="entry name" value="PqqD_sf"/>
</dbReference>
<organism evidence="1 2">
    <name type="scientific">Sinorhizobium fredii (strain USDA 257)</name>
    <dbReference type="NCBI Taxonomy" id="1185652"/>
    <lineage>
        <taxon>Bacteria</taxon>
        <taxon>Pseudomonadati</taxon>
        <taxon>Pseudomonadota</taxon>
        <taxon>Alphaproteobacteria</taxon>
        <taxon>Hyphomicrobiales</taxon>
        <taxon>Rhizobiaceae</taxon>
        <taxon>Sinorhizobium/Ensifer group</taxon>
        <taxon>Sinorhizobium</taxon>
    </lineage>
</organism>
<dbReference type="STRING" id="1185652.USDA257_c10990"/>
<dbReference type="InterPro" id="IPR008792">
    <property type="entry name" value="PQQD"/>
</dbReference>
<dbReference type="HOGENOM" id="CLU_058032_0_0_5"/>
<protein>
    <submittedName>
        <fullName evidence="1">HPr kinase</fullName>
    </submittedName>
</protein>
<dbReference type="PATRIC" id="fig|1185652.3.peg.1141"/>
<name>I3X1D4_SINF2</name>
<accession>I3X1D4</accession>
<dbReference type="InterPro" id="IPR027417">
    <property type="entry name" value="P-loop_NTPase"/>
</dbReference>
<proteinExistence type="predicted"/>
<evidence type="ECO:0000313" key="2">
    <source>
        <dbReference type="Proteomes" id="UP000006180"/>
    </source>
</evidence>
<sequence length="386" mass="42149">MTVSVRPQENRSAGPLLVEYAAASFLPQGRLACINGQNILFGSTQGAVFTLNDTAADIWRSLQGGVPVQAISDEMVARGVDRQEAYGYVEAALRDWERLGLIQPAPPPSPIATERHLCQVVAVPGVSVRILYPSTIAFPAATVFRHLEVRNRPADVLFHLVEHRERVHLFRDGQWTDSCCRHEIPIMIKGQLLAEVLGHSEYELALHAAALFKSDRTLLVCGNPGAGKTTLTLALIHAGFGFAADDVTLLDSAGHAIGLAFAPAVKSGSWPVLGEYFPELVRSPIYRRPDRKRVRFLVPENHVAPVPRPVGWVVLLCRAQNAEPSLRRLEPTDVLDGLLNGAFARNKALSNSAFDALCQVLRTANGYCLTYSKLDDAVELLKAACR</sequence>
<dbReference type="AlphaFoldDB" id="I3X1D4"/>
<dbReference type="CDD" id="cd01983">
    <property type="entry name" value="SIMIBI"/>
    <property type="match status" value="1"/>
</dbReference>
<reference evidence="1 2" key="1">
    <citation type="journal article" date="2012" name="J. Bacteriol.">
        <title>Complete genome sequence of the broad-host-range strain Sinorhizobium fredii USDA257.</title>
        <authorList>
            <person name="Schuldes J."/>
            <person name="Rodriguez Orbegoso M."/>
            <person name="Schmeisser C."/>
            <person name="Krishnan H.B."/>
            <person name="Daniel R."/>
            <person name="Streit W.R."/>
        </authorList>
    </citation>
    <scope>NUCLEOTIDE SEQUENCE [LARGE SCALE GENOMIC DNA]</scope>
    <source>
        <strain evidence="1 2">USDA 257</strain>
    </source>
</reference>
<gene>
    <name evidence="1" type="ORF">USDA257_c10990</name>
</gene>
<dbReference type="EMBL" id="CP003563">
    <property type="protein sequence ID" value="AFL49690.1"/>
    <property type="molecule type" value="Genomic_DNA"/>
</dbReference>
<dbReference type="KEGG" id="sfd:USDA257_c10990"/>
<dbReference type="Proteomes" id="UP000006180">
    <property type="component" value="Chromosome"/>
</dbReference>